<dbReference type="SUPFAM" id="SSF46785">
    <property type="entry name" value="Winged helix' DNA-binding domain"/>
    <property type="match status" value="1"/>
</dbReference>
<reference evidence="8" key="1">
    <citation type="submission" date="2016-10" db="EMBL/GenBank/DDBJ databases">
        <authorList>
            <person name="Varghese N."/>
            <person name="Submissions S."/>
        </authorList>
    </citation>
    <scope>NUCLEOTIDE SEQUENCE [LARGE SCALE GENOMIC DNA]</scope>
    <source>
        <strain evidence="8">CGMCC 4.3568</strain>
    </source>
</reference>
<dbReference type="PROSITE" id="PS50949">
    <property type="entry name" value="HTH_GNTR"/>
    <property type="match status" value="1"/>
</dbReference>
<dbReference type="Pfam" id="PF02909">
    <property type="entry name" value="TetR_C_1"/>
    <property type="match status" value="1"/>
</dbReference>
<dbReference type="InterPro" id="IPR009057">
    <property type="entry name" value="Homeodomain-like_sf"/>
</dbReference>
<dbReference type="STRING" id="490629.SAMN05216266_114128"/>
<dbReference type="Gene3D" id="1.10.10.60">
    <property type="entry name" value="Homeodomain-like"/>
    <property type="match status" value="1"/>
</dbReference>
<dbReference type="SUPFAM" id="SSF46689">
    <property type="entry name" value="Homeodomain-like"/>
    <property type="match status" value="1"/>
</dbReference>
<dbReference type="GO" id="GO:0000976">
    <property type="term" value="F:transcription cis-regulatory region binding"/>
    <property type="evidence" value="ECO:0007669"/>
    <property type="project" value="TreeGrafter"/>
</dbReference>
<dbReference type="InterPro" id="IPR036271">
    <property type="entry name" value="Tet_transcr_reg_TetR-rel_C_sf"/>
</dbReference>
<keyword evidence="3" id="KW-0804">Transcription</keyword>
<dbReference type="PANTHER" id="PTHR30055">
    <property type="entry name" value="HTH-TYPE TRANSCRIPTIONAL REGULATOR RUTR"/>
    <property type="match status" value="1"/>
</dbReference>
<dbReference type="GO" id="GO:0045892">
    <property type="term" value="P:negative regulation of DNA-templated transcription"/>
    <property type="evidence" value="ECO:0007669"/>
    <property type="project" value="InterPro"/>
</dbReference>
<evidence type="ECO:0000256" key="4">
    <source>
        <dbReference type="PROSITE-ProRule" id="PRU00335"/>
    </source>
</evidence>
<name>A0A1I1BK47_9PSEU</name>
<dbReference type="Pfam" id="PF00392">
    <property type="entry name" value="GntR"/>
    <property type="match status" value="1"/>
</dbReference>
<dbReference type="InterPro" id="IPR000524">
    <property type="entry name" value="Tscrpt_reg_HTH_GntR"/>
</dbReference>
<dbReference type="SUPFAM" id="SSF48498">
    <property type="entry name" value="Tetracyclin repressor-like, C-terminal domain"/>
    <property type="match status" value="1"/>
</dbReference>
<keyword evidence="1" id="KW-0805">Transcription regulation</keyword>
<dbReference type="InterPro" id="IPR050109">
    <property type="entry name" value="HTH-type_TetR-like_transc_reg"/>
</dbReference>
<dbReference type="InterPro" id="IPR036388">
    <property type="entry name" value="WH-like_DNA-bd_sf"/>
</dbReference>
<dbReference type="InterPro" id="IPR001647">
    <property type="entry name" value="HTH_TetR"/>
</dbReference>
<evidence type="ECO:0000259" key="6">
    <source>
        <dbReference type="PROSITE" id="PS50977"/>
    </source>
</evidence>
<dbReference type="Gene3D" id="1.10.10.10">
    <property type="entry name" value="Winged helix-like DNA-binding domain superfamily/Winged helix DNA-binding domain"/>
    <property type="match status" value="1"/>
</dbReference>
<dbReference type="PROSITE" id="PS50977">
    <property type="entry name" value="HTH_TETR_2"/>
    <property type="match status" value="1"/>
</dbReference>
<dbReference type="InterPro" id="IPR036390">
    <property type="entry name" value="WH_DNA-bd_sf"/>
</dbReference>
<feature type="domain" description="HTH tetR-type" evidence="6">
    <location>
        <begin position="87"/>
        <end position="147"/>
    </location>
</feature>
<evidence type="ECO:0000256" key="1">
    <source>
        <dbReference type="ARBA" id="ARBA00023015"/>
    </source>
</evidence>
<feature type="DNA-binding region" description="H-T-H motif" evidence="4">
    <location>
        <begin position="110"/>
        <end position="129"/>
    </location>
</feature>
<keyword evidence="8" id="KW-1185">Reference proteome</keyword>
<sequence length="303" mass="33434">MKPSVPPYLRIAGEIGDRIARGELRPGDRVPSARLIMREWGVAMATASKVLTTLRHDGLVEVRPGVGTVVLTAGRATPAVRVPTEGTLTTARVVEAGIAVADADGLDALSMRQVAADLGAGVMSLYRHVANKDELIRHMIRAVFAERELPAPAPEGWRAKLELVSRVQWELYRRHPWLAAQVSMTRPMLLPEMMAHTEWVLAALEGLGLTRLEMTREAVALPAFVRGVALSVADEIEAERNTGLTSQQWWLSLRHEVEALYGRFPRLVLMEDDVAKDLDAVFAHGLARHLDGLGVAIRHRRNR</sequence>
<dbReference type="CDD" id="cd07377">
    <property type="entry name" value="WHTH_GntR"/>
    <property type="match status" value="1"/>
</dbReference>
<dbReference type="Pfam" id="PF00440">
    <property type="entry name" value="TetR_N"/>
    <property type="match status" value="1"/>
</dbReference>
<dbReference type="OrthoDB" id="2570341at2"/>
<dbReference type="EMBL" id="FOKG01000014">
    <property type="protein sequence ID" value="SFB49996.1"/>
    <property type="molecule type" value="Genomic_DNA"/>
</dbReference>
<gene>
    <name evidence="7" type="ORF">SAMN05216266_114128</name>
</gene>
<dbReference type="PANTHER" id="PTHR30055:SF151">
    <property type="entry name" value="TRANSCRIPTIONAL REGULATORY PROTEIN"/>
    <property type="match status" value="1"/>
</dbReference>
<dbReference type="InterPro" id="IPR004111">
    <property type="entry name" value="Repressor_TetR_C"/>
</dbReference>
<dbReference type="AlphaFoldDB" id="A0A1I1BK47"/>
<evidence type="ECO:0000259" key="5">
    <source>
        <dbReference type="PROSITE" id="PS50949"/>
    </source>
</evidence>
<evidence type="ECO:0000313" key="8">
    <source>
        <dbReference type="Proteomes" id="UP000243799"/>
    </source>
</evidence>
<evidence type="ECO:0000256" key="3">
    <source>
        <dbReference type="ARBA" id="ARBA00023163"/>
    </source>
</evidence>
<evidence type="ECO:0000313" key="7">
    <source>
        <dbReference type="EMBL" id="SFB49996.1"/>
    </source>
</evidence>
<protein>
    <submittedName>
        <fullName evidence="7">Transcriptional regulator, TetR family</fullName>
    </submittedName>
</protein>
<feature type="domain" description="HTH gntR-type" evidence="5">
    <location>
        <begin position="5"/>
        <end position="73"/>
    </location>
</feature>
<proteinExistence type="predicted"/>
<evidence type="ECO:0000256" key="2">
    <source>
        <dbReference type="ARBA" id="ARBA00023125"/>
    </source>
</evidence>
<dbReference type="Proteomes" id="UP000243799">
    <property type="component" value="Unassembled WGS sequence"/>
</dbReference>
<dbReference type="SMART" id="SM00345">
    <property type="entry name" value="HTH_GNTR"/>
    <property type="match status" value="1"/>
</dbReference>
<dbReference type="Gene3D" id="1.10.357.10">
    <property type="entry name" value="Tetracycline Repressor, domain 2"/>
    <property type="match status" value="1"/>
</dbReference>
<accession>A0A1I1BK47</accession>
<keyword evidence="2 4" id="KW-0238">DNA-binding</keyword>
<organism evidence="7 8">
    <name type="scientific">Amycolatopsis marina</name>
    <dbReference type="NCBI Taxonomy" id="490629"/>
    <lineage>
        <taxon>Bacteria</taxon>
        <taxon>Bacillati</taxon>
        <taxon>Actinomycetota</taxon>
        <taxon>Actinomycetes</taxon>
        <taxon>Pseudonocardiales</taxon>
        <taxon>Pseudonocardiaceae</taxon>
        <taxon>Amycolatopsis</taxon>
    </lineage>
</organism>
<dbReference type="GO" id="GO:0003700">
    <property type="term" value="F:DNA-binding transcription factor activity"/>
    <property type="evidence" value="ECO:0007669"/>
    <property type="project" value="InterPro"/>
</dbReference>
<dbReference type="RefSeq" id="WP_091675255.1">
    <property type="nucleotide sequence ID" value="NZ_FOKG01000014.1"/>
</dbReference>